<feature type="region of interest" description="Disordered" evidence="5">
    <location>
        <begin position="568"/>
        <end position="614"/>
    </location>
</feature>
<evidence type="ECO:0000256" key="5">
    <source>
        <dbReference type="SAM" id="MobiDB-lite"/>
    </source>
</evidence>
<dbReference type="GO" id="GO:0015165">
    <property type="term" value="F:pyrimidine nucleotide-sugar transmembrane transporter activity"/>
    <property type="evidence" value="ECO:0007669"/>
    <property type="project" value="InterPro"/>
</dbReference>
<feature type="transmembrane region" description="Helical" evidence="6">
    <location>
        <begin position="291"/>
        <end position="308"/>
    </location>
</feature>
<dbReference type="InParanoid" id="A0A286UWZ8"/>
<keyword evidence="8" id="KW-1185">Reference proteome</keyword>
<evidence type="ECO:0000313" key="7">
    <source>
        <dbReference type="EMBL" id="PAV24052.1"/>
    </source>
</evidence>
<keyword evidence="4 6" id="KW-0472">Membrane</keyword>
<evidence type="ECO:0000256" key="1">
    <source>
        <dbReference type="ARBA" id="ARBA00004141"/>
    </source>
</evidence>
<dbReference type="OrthoDB" id="408493at2759"/>
<dbReference type="PANTHER" id="PTHR10231">
    <property type="entry name" value="NUCLEOTIDE-SUGAR TRANSMEMBRANE TRANSPORTER"/>
    <property type="match status" value="1"/>
</dbReference>
<name>A0A286UWZ8_9AGAM</name>
<feature type="compositionally biased region" description="Low complexity" evidence="5">
    <location>
        <begin position="531"/>
        <end position="542"/>
    </location>
</feature>
<dbReference type="STRING" id="2282107.A0A286UWZ8"/>
<dbReference type="Pfam" id="PF04142">
    <property type="entry name" value="Nuc_sug_transp"/>
    <property type="match status" value="1"/>
</dbReference>
<evidence type="ECO:0000313" key="8">
    <source>
        <dbReference type="Proteomes" id="UP000217199"/>
    </source>
</evidence>
<comment type="caution">
    <text evidence="7">The sequence shown here is derived from an EMBL/GenBank/DDBJ whole genome shotgun (WGS) entry which is preliminary data.</text>
</comment>
<sequence length="641" mass="68745">MDRFSRVITDRTPFFLAPDANLNGLQSAKRERVLDFDGHENRKQDSSADTGDEFLFFSPSQRQVLAIATSYESFVCPPSSRHRRQTLTHNPVDAPLESPAMSSPLPKVKVDTLPNARLSPASQDSIPRLWGIPLKYISLVTLAVQNASLTIIMHYSRISTSPSQTYSAASAVLLNELLKGTISLIIAFSRIEDSTYNQIHTLSRRDQQVPSWIQPSVFLSRCKKLWGEILSPDCWKLSIPAILYVIQNNLQFVAASNLEAATFQVSYQMKILTTAAFSVALLRKRLNTTKWTALMGLALGVGIVQIQSGSSKSSNDSAHGMHPFTGFMAVVAACFTSGLAGVYFEMVLKGSQADLWVRNVQLSLFSLIPALVPVFADSSSSSGSIFANFGGWAWATVLTQVAGGLITAVVIKYSDNILKGFATSLSIVLASVASIALFDFRVTPSFIAGSSTVLAATWLYNQPDGADLPKLPKIVAGVVTPRRGSIPGTPMEPVDADEPILGEPDEKRRTGISPGVLSSALKLVTPRSSLENLSSHNNNDSLAPASPVIGSRTSSSASLADYQLRYTASSSSTRSHSPAPVATTTTSAVQQAGSGGKFHSASSKSGSLTIPPVQFTSHSYGKDDSAFAVVNLNESPGRPIR</sequence>
<feature type="compositionally biased region" description="Low complexity" evidence="5">
    <location>
        <begin position="569"/>
        <end position="592"/>
    </location>
</feature>
<keyword evidence="2 6" id="KW-0812">Transmembrane</keyword>
<keyword evidence="3 6" id="KW-1133">Transmembrane helix</keyword>
<dbReference type="SUPFAM" id="SSF103481">
    <property type="entry name" value="Multidrug resistance efflux transporter EmrE"/>
    <property type="match status" value="1"/>
</dbReference>
<organism evidence="7 8">
    <name type="scientific">Pyrrhoderma noxium</name>
    <dbReference type="NCBI Taxonomy" id="2282107"/>
    <lineage>
        <taxon>Eukaryota</taxon>
        <taxon>Fungi</taxon>
        <taxon>Dikarya</taxon>
        <taxon>Basidiomycota</taxon>
        <taxon>Agaricomycotina</taxon>
        <taxon>Agaricomycetes</taxon>
        <taxon>Hymenochaetales</taxon>
        <taxon>Hymenochaetaceae</taxon>
        <taxon>Pyrrhoderma</taxon>
    </lineage>
</organism>
<evidence type="ECO:0000256" key="4">
    <source>
        <dbReference type="ARBA" id="ARBA00023136"/>
    </source>
</evidence>
<evidence type="ECO:0000256" key="3">
    <source>
        <dbReference type="ARBA" id="ARBA00022989"/>
    </source>
</evidence>
<protein>
    <submittedName>
        <fullName evidence="7">UDP-galactose transporter</fullName>
    </submittedName>
</protein>
<feature type="compositionally biased region" description="Polar residues" evidence="5">
    <location>
        <begin position="600"/>
        <end position="614"/>
    </location>
</feature>
<feature type="transmembrane region" description="Helical" evidence="6">
    <location>
        <begin position="418"/>
        <end position="438"/>
    </location>
</feature>
<evidence type="ECO:0000256" key="2">
    <source>
        <dbReference type="ARBA" id="ARBA00022692"/>
    </source>
</evidence>
<dbReference type="EMBL" id="NBII01000001">
    <property type="protein sequence ID" value="PAV24052.1"/>
    <property type="molecule type" value="Genomic_DNA"/>
</dbReference>
<reference evidence="7 8" key="1">
    <citation type="journal article" date="2017" name="Mol. Ecol.">
        <title>Comparative and population genomic landscape of Phellinus noxius: A hypervariable fungus causing root rot in trees.</title>
        <authorList>
            <person name="Chung C.L."/>
            <person name="Lee T.J."/>
            <person name="Akiba M."/>
            <person name="Lee H.H."/>
            <person name="Kuo T.H."/>
            <person name="Liu D."/>
            <person name="Ke H.M."/>
            <person name="Yokoi T."/>
            <person name="Roa M.B."/>
            <person name="Lu M.J."/>
            <person name="Chang Y.Y."/>
            <person name="Ann P.J."/>
            <person name="Tsai J.N."/>
            <person name="Chen C.Y."/>
            <person name="Tzean S.S."/>
            <person name="Ota Y."/>
            <person name="Hattori T."/>
            <person name="Sahashi N."/>
            <person name="Liou R.F."/>
            <person name="Kikuchi T."/>
            <person name="Tsai I.J."/>
        </authorList>
    </citation>
    <scope>NUCLEOTIDE SEQUENCE [LARGE SCALE GENOMIC DNA]</scope>
    <source>
        <strain evidence="7 8">FFPRI411160</strain>
    </source>
</reference>
<feature type="transmembrane region" description="Helical" evidence="6">
    <location>
        <begin position="320"/>
        <end position="344"/>
    </location>
</feature>
<dbReference type="InterPro" id="IPR007271">
    <property type="entry name" value="Nuc_sug_transpt"/>
</dbReference>
<feature type="region of interest" description="Disordered" evidence="5">
    <location>
        <begin position="531"/>
        <end position="554"/>
    </location>
</feature>
<feature type="transmembrane region" description="Helical" evidence="6">
    <location>
        <begin position="391"/>
        <end position="411"/>
    </location>
</feature>
<comment type="subcellular location">
    <subcellularLocation>
        <location evidence="1">Membrane</location>
        <topology evidence="1">Multi-pass membrane protein</topology>
    </subcellularLocation>
</comment>
<feature type="region of interest" description="Disordered" evidence="5">
    <location>
        <begin position="482"/>
        <end position="513"/>
    </location>
</feature>
<dbReference type="GO" id="GO:0000139">
    <property type="term" value="C:Golgi membrane"/>
    <property type="evidence" value="ECO:0007669"/>
    <property type="project" value="InterPro"/>
</dbReference>
<dbReference type="AlphaFoldDB" id="A0A286UWZ8"/>
<dbReference type="Proteomes" id="UP000217199">
    <property type="component" value="Unassembled WGS sequence"/>
</dbReference>
<dbReference type="NCBIfam" id="TIGR00803">
    <property type="entry name" value="nst"/>
    <property type="match status" value="1"/>
</dbReference>
<feature type="region of interest" description="Disordered" evidence="5">
    <location>
        <begin position="79"/>
        <end position="104"/>
    </location>
</feature>
<proteinExistence type="predicted"/>
<evidence type="ECO:0000256" key="6">
    <source>
        <dbReference type="SAM" id="Phobius"/>
    </source>
</evidence>
<gene>
    <name evidence="7" type="ORF">PNOK_0112000</name>
</gene>
<dbReference type="FunCoup" id="A0A286UWZ8">
    <property type="interactions" value="35"/>
</dbReference>
<accession>A0A286UWZ8</accession>
<dbReference type="InterPro" id="IPR037185">
    <property type="entry name" value="EmrE-like"/>
</dbReference>
<feature type="transmembrane region" description="Helical" evidence="6">
    <location>
        <begin position="356"/>
        <end position="376"/>
    </location>
</feature>